<keyword evidence="3" id="KW-1185">Reference proteome</keyword>
<dbReference type="AlphaFoldDB" id="A0A7J6U097"/>
<gene>
    <name evidence="2" type="ORF">FOZ63_008813</name>
</gene>
<evidence type="ECO:0000313" key="3">
    <source>
        <dbReference type="Proteomes" id="UP000553632"/>
    </source>
</evidence>
<name>A0A7J6U097_PEROL</name>
<feature type="non-terminal residue" evidence="2">
    <location>
        <position position="1"/>
    </location>
</feature>
<dbReference type="Proteomes" id="UP000553632">
    <property type="component" value="Unassembled WGS sequence"/>
</dbReference>
<protein>
    <submittedName>
        <fullName evidence="2">Uncharacterized protein</fullName>
    </submittedName>
</protein>
<sequence length="106" mass="11641">ESSQPPAHRLSHTEPQFDLSEATDPGRMGVLRVVVSTLSPMVGILDGGNNGMNLLTDTINRAMTEDSSAWQHRNYAVLDCYHPFNGVIILNPMGQWIKLNVGLIVL</sequence>
<feature type="region of interest" description="Disordered" evidence="1">
    <location>
        <begin position="1"/>
        <end position="24"/>
    </location>
</feature>
<evidence type="ECO:0000313" key="2">
    <source>
        <dbReference type="EMBL" id="KAF4750126.1"/>
    </source>
</evidence>
<dbReference type="EMBL" id="JABANO010007422">
    <property type="protein sequence ID" value="KAF4750126.1"/>
    <property type="molecule type" value="Genomic_DNA"/>
</dbReference>
<feature type="non-terminal residue" evidence="2">
    <location>
        <position position="106"/>
    </location>
</feature>
<reference evidence="2 3" key="1">
    <citation type="submission" date="2020-04" db="EMBL/GenBank/DDBJ databases">
        <title>Perkinsus olseni comparative genomics.</title>
        <authorList>
            <person name="Bogema D.R."/>
        </authorList>
    </citation>
    <scope>NUCLEOTIDE SEQUENCE [LARGE SCALE GENOMIC DNA]</scope>
    <source>
        <strain evidence="2 3">ATCC PRA-207</strain>
    </source>
</reference>
<comment type="caution">
    <text evidence="2">The sequence shown here is derived from an EMBL/GenBank/DDBJ whole genome shotgun (WGS) entry which is preliminary data.</text>
</comment>
<organism evidence="2 3">
    <name type="scientific">Perkinsus olseni</name>
    <name type="common">Perkinsus atlanticus</name>
    <dbReference type="NCBI Taxonomy" id="32597"/>
    <lineage>
        <taxon>Eukaryota</taxon>
        <taxon>Sar</taxon>
        <taxon>Alveolata</taxon>
        <taxon>Perkinsozoa</taxon>
        <taxon>Perkinsea</taxon>
        <taxon>Perkinsida</taxon>
        <taxon>Perkinsidae</taxon>
        <taxon>Perkinsus</taxon>
    </lineage>
</organism>
<accession>A0A7J6U097</accession>
<proteinExistence type="predicted"/>
<evidence type="ECO:0000256" key="1">
    <source>
        <dbReference type="SAM" id="MobiDB-lite"/>
    </source>
</evidence>